<gene>
    <name evidence="1" type="ORF">B9Z19DRAFT_1065998</name>
</gene>
<comment type="caution">
    <text evidence="1">The sequence shown here is derived from an EMBL/GenBank/DDBJ whole genome shotgun (WGS) entry which is preliminary data.</text>
</comment>
<keyword evidence="2" id="KW-1185">Reference proteome</keyword>
<name>A0A2T6ZP51_TUBBO</name>
<accession>A0A2T6ZP51</accession>
<organism evidence="1 2">
    <name type="scientific">Tuber borchii</name>
    <name type="common">White truffle</name>
    <dbReference type="NCBI Taxonomy" id="42251"/>
    <lineage>
        <taxon>Eukaryota</taxon>
        <taxon>Fungi</taxon>
        <taxon>Dikarya</taxon>
        <taxon>Ascomycota</taxon>
        <taxon>Pezizomycotina</taxon>
        <taxon>Pezizomycetes</taxon>
        <taxon>Pezizales</taxon>
        <taxon>Tuberaceae</taxon>
        <taxon>Tuber</taxon>
    </lineage>
</organism>
<dbReference type="EMBL" id="NESQ01000157">
    <property type="protein sequence ID" value="PUU77262.1"/>
    <property type="molecule type" value="Genomic_DNA"/>
</dbReference>
<dbReference type="AlphaFoldDB" id="A0A2T6ZP51"/>
<reference evidence="1 2" key="1">
    <citation type="submission" date="2017-04" db="EMBL/GenBank/DDBJ databases">
        <title>Draft genome sequence of Tuber borchii Vittad., a whitish edible truffle.</title>
        <authorList>
            <consortium name="DOE Joint Genome Institute"/>
            <person name="Murat C."/>
            <person name="Kuo A."/>
            <person name="Barry K.W."/>
            <person name="Clum A."/>
            <person name="Dockter R.B."/>
            <person name="Fauchery L."/>
            <person name="Iotti M."/>
            <person name="Kohler A."/>
            <person name="Labutti K."/>
            <person name="Lindquist E.A."/>
            <person name="Lipzen A."/>
            <person name="Ohm R.A."/>
            <person name="Wang M."/>
            <person name="Grigoriev I.V."/>
            <person name="Zambonelli A."/>
            <person name="Martin F.M."/>
        </authorList>
    </citation>
    <scope>NUCLEOTIDE SEQUENCE [LARGE SCALE GENOMIC DNA]</scope>
    <source>
        <strain evidence="1 2">Tbo3840</strain>
    </source>
</reference>
<dbReference type="Proteomes" id="UP000244722">
    <property type="component" value="Unassembled WGS sequence"/>
</dbReference>
<evidence type="ECO:0000313" key="2">
    <source>
        <dbReference type="Proteomes" id="UP000244722"/>
    </source>
</evidence>
<sequence length="236" mass="26726">MYRFLSRRPFKGLPLSASRLIHDMRPAYTAPPSYNTAFQPSNSDAYPQLLRLPKPRQEATDKHDGESVGNHETSREVNDYDVLFPDIKHETLETIVAEILGLPYLSEAPAAEAKILVHVAHGYTHGRYGRTIFPLIVTYKDEARWVFFIHDSGCPQTYLSDQARKALGIRPDMPKSMVTIGGHPSPAYKASTGSHFHDINLLGTDFCMVHGVTKVENYSKRRARLHFDRHVDVVQK</sequence>
<proteinExistence type="predicted"/>
<protein>
    <submittedName>
        <fullName evidence="1">Uncharacterized protein</fullName>
    </submittedName>
</protein>
<dbReference type="STRING" id="42251.A0A2T6ZP51"/>
<dbReference type="OrthoDB" id="5414761at2759"/>
<evidence type="ECO:0000313" key="1">
    <source>
        <dbReference type="EMBL" id="PUU77262.1"/>
    </source>
</evidence>